<evidence type="ECO:0000259" key="11">
    <source>
        <dbReference type="Pfam" id="PF02875"/>
    </source>
</evidence>
<proteinExistence type="inferred from homology"/>
<evidence type="ECO:0000256" key="9">
    <source>
        <dbReference type="ARBA" id="ARBA00047493"/>
    </source>
</evidence>
<dbReference type="PANTHER" id="PTHR11136">
    <property type="entry name" value="FOLYLPOLYGLUTAMATE SYNTHASE-RELATED"/>
    <property type="match status" value="1"/>
</dbReference>
<dbReference type="Gene3D" id="3.90.190.20">
    <property type="entry name" value="Mur ligase, C-terminal domain"/>
    <property type="match status" value="1"/>
</dbReference>
<evidence type="ECO:0000256" key="5">
    <source>
        <dbReference type="ARBA" id="ARBA00022741"/>
    </source>
</evidence>
<protein>
    <recommendedName>
        <fullName evidence="2">tetrahydrofolate synthase</fullName>
        <ecNumber evidence="2">6.3.2.17</ecNumber>
    </recommendedName>
    <alternativeName>
        <fullName evidence="8">Tetrahydrofolylpolyglutamate synthase</fullName>
    </alternativeName>
</protein>
<dbReference type="PROSITE" id="PS01012">
    <property type="entry name" value="FOLYLPOLYGLU_SYNT_2"/>
    <property type="match status" value="1"/>
</dbReference>
<sequence length="432" mass="48402">MTYKEAEAYINSVPKFTSKNKPENTMELIRRLGHPERHMKVIHVAGTNGKGSVCAFLSSMLTEGGKRTGLFTSPHLVKINERFQINNEPVSDEIFLDAYERVMKLVEEMQKDGFYHPAYFELLFAIGMVIFEKAQVEYLILETGLGGRLDATNIVEKPVVTVITSISLDHTEILGDTIEEIAGEKAGIIKQGIPIVYDGREKRAEKVILQKAEEENAKAVPLYEEKLSIQGSTDHSVDYLFDESFYQGHVITVPYLAPYQVRNSALALLAMEEIDPQHEIGLETRLQAIRDTRWQGRMETVLPGVIVDGAHNEDGVHEFVRTLRQVGSSRRIVMLFSAVVEKNYEKMVHTICDTGCIQEVVVTEIHGSRIVPAEELAAVFRKFTSVPVTAISSIEEAFDTAMVKKGDGLLFCVGSLYLVGEVKKVIEEKKHD</sequence>
<keyword evidence="6 10" id="KW-0067">ATP-binding</keyword>
<evidence type="ECO:0000256" key="8">
    <source>
        <dbReference type="ARBA" id="ARBA00030592"/>
    </source>
</evidence>
<keyword evidence="4" id="KW-0479">Metal-binding</keyword>
<dbReference type="Proteomes" id="UP000657421">
    <property type="component" value="Unassembled WGS sequence"/>
</dbReference>
<evidence type="ECO:0000313" key="13">
    <source>
        <dbReference type="EMBL" id="MBC8574287.1"/>
    </source>
</evidence>
<evidence type="ECO:0000256" key="4">
    <source>
        <dbReference type="ARBA" id="ARBA00022723"/>
    </source>
</evidence>
<keyword evidence="14" id="KW-1185">Reference proteome</keyword>
<gene>
    <name evidence="13" type="ORF">H8716_14595</name>
</gene>
<dbReference type="NCBIfam" id="TIGR01499">
    <property type="entry name" value="folC"/>
    <property type="match status" value="1"/>
</dbReference>
<dbReference type="PANTHER" id="PTHR11136:SF0">
    <property type="entry name" value="DIHYDROFOLATE SYNTHETASE-RELATED"/>
    <property type="match status" value="1"/>
</dbReference>
<dbReference type="EMBL" id="JACRSZ010000018">
    <property type="protein sequence ID" value="MBC8574287.1"/>
    <property type="molecule type" value="Genomic_DNA"/>
</dbReference>
<name>A0ABR7NEP4_9FIRM</name>
<comment type="catalytic activity">
    <reaction evidence="9">
        <text>(6S)-5,6,7,8-tetrahydrofolyl-(gamma-L-Glu)(n) + L-glutamate + ATP = (6S)-5,6,7,8-tetrahydrofolyl-(gamma-L-Glu)(n+1) + ADP + phosphate + H(+)</text>
        <dbReference type="Rhea" id="RHEA:10580"/>
        <dbReference type="Rhea" id="RHEA-COMP:14738"/>
        <dbReference type="Rhea" id="RHEA-COMP:14740"/>
        <dbReference type="ChEBI" id="CHEBI:15378"/>
        <dbReference type="ChEBI" id="CHEBI:29985"/>
        <dbReference type="ChEBI" id="CHEBI:30616"/>
        <dbReference type="ChEBI" id="CHEBI:43474"/>
        <dbReference type="ChEBI" id="CHEBI:141005"/>
        <dbReference type="ChEBI" id="CHEBI:456216"/>
        <dbReference type="EC" id="6.3.2.17"/>
    </reaction>
</comment>
<dbReference type="InterPro" id="IPR036565">
    <property type="entry name" value="Mur-like_cat_sf"/>
</dbReference>
<evidence type="ECO:0000256" key="2">
    <source>
        <dbReference type="ARBA" id="ARBA00013025"/>
    </source>
</evidence>
<comment type="caution">
    <text evidence="13">The sequence shown here is derived from an EMBL/GenBank/DDBJ whole genome shotgun (WGS) entry which is preliminary data.</text>
</comment>
<keyword evidence="5 10" id="KW-0547">Nucleotide-binding</keyword>
<dbReference type="PIRSF" id="PIRSF001563">
    <property type="entry name" value="Folylpolyglu_synth"/>
    <property type="match status" value="1"/>
</dbReference>
<evidence type="ECO:0000256" key="10">
    <source>
        <dbReference type="PIRNR" id="PIRNR001563"/>
    </source>
</evidence>
<accession>A0ABR7NEP4</accession>
<dbReference type="EC" id="6.3.2.17" evidence="2"/>
<dbReference type="Pfam" id="PF08245">
    <property type="entry name" value="Mur_ligase_M"/>
    <property type="match status" value="1"/>
</dbReference>
<evidence type="ECO:0000256" key="7">
    <source>
        <dbReference type="ARBA" id="ARBA00022842"/>
    </source>
</evidence>
<reference evidence="13 14" key="1">
    <citation type="submission" date="2020-08" db="EMBL/GenBank/DDBJ databases">
        <title>Genome public.</title>
        <authorList>
            <person name="Liu C."/>
            <person name="Sun Q."/>
        </authorList>
    </citation>
    <scope>NUCLEOTIDE SEQUENCE [LARGE SCALE GENOMIC DNA]</scope>
    <source>
        <strain evidence="13 14">NSJ-46</strain>
    </source>
</reference>
<evidence type="ECO:0000256" key="1">
    <source>
        <dbReference type="ARBA" id="ARBA00008276"/>
    </source>
</evidence>
<keyword evidence="7" id="KW-0460">Magnesium</keyword>
<evidence type="ECO:0000259" key="12">
    <source>
        <dbReference type="Pfam" id="PF08245"/>
    </source>
</evidence>
<organism evidence="13 14">
    <name type="scientific">Jingyaoa shaoxingensis</name>
    <dbReference type="NCBI Taxonomy" id="2763671"/>
    <lineage>
        <taxon>Bacteria</taxon>
        <taxon>Bacillati</taxon>
        <taxon>Bacillota</taxon>
        <taxon>Clostridia</taxon>
        <taxon>Lachnospirales</taxon>
        <taxon>Lachnospiraceae</taxon>
        <taxon>Jingyaoa</taxon>
    </lineage>
</organism>
<dbReference type="SUPFAM" id="SSF53623">
    <property type="entry name" value="MurD-like peptide ligases, catalytic domain"/>
    <property type="match status" value="1"/>
</dbReference>
<dbReference type="SUPFAM" id="SSF53244">
    <property type="entry name" value="MurD-like peptide ligases, peptide-binding domain"/>
    <property type="match status" value="1"/>
</dbReference>
<dbReference type="InterPro" id="IPR001645">
    <property type="entry name" value="Folylpolyglutamate_synth"/>
</dbReference>
<evidence type="ECO:0000256" key="3">
    <source>
        <dbReference type="ARBA" id="ARBA00022598"/>
    </source>
</evidence>
<dbReference type="PROSITE" id="PS01011">
    <property type="entry name" value="FOLYLPOLYGLU_SYNT_1"/>
    <property type="match status" value="1"/>
</dbReference>
<feature type="domain" description="Mur ligase C-terminal" evidence="11">
    <location>
        <begin position="296"/>
        <end position="412"/>
    </location>
</feature>
<dbReference type="RefSeq" id="WP_249309779.1">
    <property type="nucleotide sequence ID" value="NZ_JACRSZ010000018.1"/>
</dbReference>
<dbReference type="Gene3D" id="3.40.1190.10">
    <property type="entry name" value="Mur-like, catalytic domain"/>
    <property type="match status" value="1"/>
</dbReference>
<feature type="domain" description="Mur ligase central" evidence="12">
    <location>
        <begin position="44"/>
        <end position="270"/>
    </location>
</feature>
<comment type="similarity">
    <text evidence="1 10">Belongs to the folylpolyglutamate synthase family.</text>
</comment>
<dbReference type="InterPro" id="IPR004101">
    <property type="entry name" value="Mur_ligase_C"/>
</dbReference>
<evidence type="ECO:0000256" key="6">
    <source>
        <dbReference type="ARBA" id="ARBA00022840"/>
    </source>
</evidence>
<dbReference type="InterPro" id="IPR013221">
    <property type="entry name" value="Mur_ligase_cen"/>
</dbReference>
<dbReference type="Pfam" id="PF02875">
    <property type="entry name" value="Mur_ligase_C"/>
    <property type="match status" value="1"/>
</dbReference>
<keyword evidence="3 10" id="KW-0436">Ligase</keyword>
<dbReference type="InterPro" id="IPR018109">
    <property type="entry name" value="Folylpolyglutamate_synth_CS"/>
</dbReference>
<dbReference type="InterPro" id="IPR036615">
    <property type="entry name" value="Mur_ligase_C_dom_sf"/>
</dbReference>
<evidence type="ECO:0000313" key="14">
    <source>
        <dbReference type="Proteomes" id="UP000657421"/>
    </source>
</evidence>